<evidence type="ECO:0000256" key="1">
    <source>
        <dbReference type="ARBA" id="ARBA00004196"/>
    </source>
</evidence>
<evidence type="ECO:0000256" key="5">
    <source>
        <dbReference type="SAM" id="SignalP"/>
    </source>
</evidence>
<dbReference type="GO" id="GO:0030313">
    <property type="term" value="C:cell envelope"/>
    <property type="evidence" value="ECO:0007669"/>
    <property type="project" value="UniProtKB-SubCell"/>
</dbReference>
<protein>
    <submittedName>
        <fullName evidence="7">Polar amino acid transport system substrate-binding protein</fullName>
    </submittedName>
</protein>
<keyword evidence="8" id="KW-1185">Reference proteome</keyword>
<feature type="signal peptide" evidence="5">
    <location>
        <begin position="1"/>
        <end position="20"/>
    </location>
</feature>
<organism evidence="7 8">
    <name type="scientific">Devosia enhydra</name>
    <dbReference type="NCBI Taxonomy" id="665118"/>
    <lineage>
        <taxon>Bacteria</taxon>
        <taxon>Pseudomonadati</taxon>
        <taxon>Pseudomonadota</taxon>
        <taxon>Alphaproteobacteria</taxon>
        <taxon>Hyphomicrobiales</taxon>
        <taxon>Devosiaceae</taxon>
        <taxon>Devosia</taxon>
    </lineage>
</organism>
<comment type="subcellular location">
    <subcellularLocation>
        <location evidence="1">Cell envelope</location>
    </subcellularLocation>
</comment>
<evidence type="ECO:0000256" key="2">
    <source>
        <dbReference type="ARBA" id="ARBA00010333"/>
    </source>
</evidence>
<dbReference type="SMART" id="SM00062">
    <property type="entry name" value="PBPb"/>
    <property type="match status" value="1"/>
</dbReference>
<evidence type="ECO:0000259" key="6">
    <source>
        <dbReference type="SMART" id="SM00062"/>
    </source>
</evidence>
<proteinExistence type="inferred from homology"/>
<dbReference type="STRING" id="665118.SAMN02983003_1550"/>
<dbReference type="PANTHER" id="PTHR35936:SF13">
    <property type="entry name" value="HISTIDINE-BINDING PERIPLASMIC PROTEIN"/>
    <property type="match status" value="1"/>
</dbReference>
<dbReference type="Proteomes" id="UP000183447">
    <property type="component" value="Unassembled WGS sequence"/>
</dbReference>
<feature type="chain" id="PRO_5013380943" evidence="5">
    <location>
        <begin position="21"/>
        <end position="250"/>
    </location>
</feature>
<dbReference type="InterPro" id="IPR001638">
    <property type="entry name" value="Solute-binding_3/MltF_N"/>
</dbReference>
<dbReference type="InterPro" id="IPR018313">
    <property type="entry name" value="SBP_3_CS"/>
</dbReference>
<feature type="domain" description="Solute-binding protein family 3/N-terminal" evidence="6">
    <location>
        <begin position="22"/>
        <end position="243"/>
    </location>
</feature>
<dbReference type="EMBL" id="FPKU01000001">
    <property type="protein sequence ID" value="SFZ83268.1"/>
    <property type="molecule type" value="Genomic_DNA"/>
</dbReference>
<sequence length="250" mass="26461">MKTLLLSGLALAMLTVGASAQTVRLGTEGAYEPWNFMDANGQVAGLDIDVGNELCQRAGLTCEWVINDWDTIIPNLLAGNYDAILAGMSITEERQQSIDFTADYSPPDVSRYMVLTGTTIDFDSLQNVRIGVQSNTIQAGYAGDNLAQGNTIVSFEQAPQALADLSAGSIDVILADESYVTEIVANSSGGFELVGPEVEVGGGVGAGLRKSDTELKAKLDEALAAAKADGTIDSLIAKWFPQREGPFYLN</sequence>
<dbReference type="RefSeq" id="WP_072340511.1">
    <property type="nucleotide sequence ID" value="NZ_FPKU01000001.1"/>
</dbReference>
<evidence type="ECO:0000256" key="4">
    <source>
        <dbReference type="RuleBase" id="RU003744"/>
    </source>
</evidence>
<dbReference type="Pfam" id="PF00497">
    <property type="entry name" value="SBP_bac_3"/>
    <property type="match status" value="1"/>
</dbReference>
<evidence type="ECO:0000313" key="8">
    <source>
        <dbReference type="Proteomes" id="UP000183447"/>
    </source>
</evidence>
<name>A0A1K2HWA7_9HYPH</name>
<dbReference type="PANTHER" id="PTHR35936">
    <property type="entry name" value="MEMBRANE-BOUND LYTIC MUREIN TRANSGLYCOSYLASE F"/>
    <property type="match status" value="1"/>
</dbReference>
<dbReference type="AlphaFoldDB" id="A0A1K2HWA7"/>
<gene>
    <name evidence="7" type="ORF">SAMN02983003_1550</name>
</gene>
<evidence type="ECO:0000313" key="7">
    <source>
        <dbReference type="EMBL" id="SFZ83268.1"/>
    </source>
</evidence>
<keyword evidence="3 5" id="KW-0732">Signal</keyword>
<dbReference type="PROSITE" id="PS01039">
    <property type="entry name" value="SBP_BACTERIAL_3"/>
    <property type="match status" value="1"/>
</dbReference>
<evidence type="ECO:0000256" key="3">
    <source>
        <dbReference type="ARBA" id="ARBA00022729"/>
    </source>
</evidence>
<comment type="similarity">
    <text evidence="2 4">Belongs to the bacterial solute-binding protein 3 family.</text>
</comment>
<dbReference type="Gene3D" id="3.40.190.10">
    <property type="entry name" value="Periplasmic binding protein-like II"/>
    <property type="match status" value="2"/>
</dbReference>
<dbReference type="SUPFAM" id="SSF53850">
    <property type="entry name" value="Periplasmic binding protein-like II"/>
    <property type="match status" value="1"/>
</dbReference>
<reference evidence="7 8" key="1">
    <citation type="submission" date="2016-11" db="EMBL/GenBank/DDBJ databases">
        <authorList>
            <person name="Jaros S."/>
            <person name="Januszkiewicz K."/>
            <person name="Wedrychowicz H."/>
        </authorList>
    </citation>
    <scope>NUCLEOTIDE SEQUENCE [LARGE SCALE GENOMIC DNA]</scope>
    <source>
        <strain evidence="7 8">ATCC 23634</strain>
    </source>
</reference>
<accession>A0A1K2HWA7</accession>